<organism evidence="1 2">
    <name type="scientific">Entomophthora muscae</name>
    <dbReference type="NCBI Taxonomy" id="34485"/>
    <lineage>
        <taxon>Eukaryota</taxon>
        <taxon>Fungi</taxon>
        <taxon>Fungi incertae sedis</taxon>
        <taxon>Zoopagomycota</taxon>
        <taxon>Entomophthoromycotina</taxon>
        <taxon>Entomophthoromycetes</taxon>
        <taxon>Entomophthorales</taxon>
        <taxon>Entomophthoraceae</taxon>
        <taxon>Entomophthora</taxon>
    </lineage>
</organism>
<evidence type="ECO:0000313" key="1">
    <source>
        <dbReference type="EMBL" id="KAJ9051614.1"/>
    </source>
</evidence>
<proteinExistence type="predicted"/>
<evidence type="ECO:0000313" key="2">
    <source>
        <dbReference type="Proteomes" id="UP001165960"/>
    </source>
</evidence>
<name>A0ACC2RNI5_9FUNG</name>
<dbReference type="EC" id="2.7.11.1" evidence="1"/>
<sequence>MATTQEPHSVSMSSKNQGMMRTPLGEFQIGKTLGEGSYGKVKLIINVKTNEKLAVKIIKRFVPPDPETGNKGRGGKTFEQRILREANLTRFLNHPHIVPLKDCRITKSHFYLFHEYIQGSQLTDRIGRNGIKVELAAHYFEQIIDGIGYCHSNFVVHRDIKVENIMIDSENNVKIIDFGLANFFDQKNALKTFCGSLQYSAPEIMRGDPYIGPEVDIWSIGVVLFAMLTGTLPFDDPRNPGAWECVMNGKIRWSANMPQTPKSLITRLLDPNPKRRINMTEISRHPFLANKKAESSATYRPSNFRTLPPKLDMSIIAEMTACMFQSEYSILQQLEGEMKKGKEQDGSITVSNSPLVAVYHLIASTREAKEASEVKEVKETKEISETKELPAPKTMVHHHSEPTPKEAKHRNTEHEPQGAAQPMRRNATHSPVPTPVVQRSFSENAATAKAQPLIQSEDGELEKRGGNLTRKKTIVDTRRRRANTVGTPAGASPSSGKAPSAVPQPATMSRNRSDGEKSTSEGNWDKESYKAKRASMYETYRKMNLEVVPPASDLPSDATTRRREMYLAKRASLYDGIFRNNGDAPAEEEKENAAENDAEEASAEESYASAEGDDEAGAEPSKRNSVKRTTTIHKPGKRLLKSGEESKPSSLFVGTDREKPDNSKELRSPFLSTSPLIVSPVISNRPQDAKPRSAPRRNDPPTEDETGEPMMLPIISNQRRYLDKILSSYRAKASDMASRQSPSQTTRISERTRPALASLRATISGRGKKKVTFDDQVDGEAAPRANEIFESLRHPPDVTSEGSDSEPLPPKRSDFGDGKVGIFKSPKTKPADPLKHMLDDPQTKPTGEFDLVPGVPQVSITDCLRSEVIRIAKVSISTLSDQFLDGLSLANIDYEWLETAFDFQLQVPLTLITSHESDAHFLAKVEIVHVTRARSSAILMTDCQPGTVPKALLPGDFPALVKSYLQTLI</sequence>
<accession>A0ACC2RNI5</accession>
<reference evidence="1" key="1">
    <citation type="submission" date="2022-04" db="EMBL/GenBank/DDBJ databases">
        <title>Genome of the entomopathogenic fungus Entomophthora muscae.</title>
        <authorList>
            <person name="Elya C."/>
            <person name="Lovett B.R."/>
            <person name="Lee E."/>
            <person name="Macias A.M."/>
            <person name="Hajek A.E."/>
            <person name="De Bivort B.L."/>
            <person name="Kasson M.T."/>
            <person name="De Fine Licht H.H."/>
            <person name="Stajich J.E."/>
        </authorList>
    </citation>
    <scope>NUCLEOTIDE SEQUENCE</scope>
    <source>
        <strain evidence="1">Berkeley</strain>
    </source>
</reference>
<dbReference type="EMBL" id="QTSX02007107">
    <property type="protein sequence ID" value="KAJ9051614.1"/>
    <property type="molecule type" value="Genomic_DNA"/>
</dbReference>
<keyword evidence="1" id="KW-0418">Kinase</keyword>
<keyword evidence="1" id="KW-0808">Transferase</keyword>
<dbReference type="Proteomes" id="UP001165960">
    <property type="component" value="Unassembled WGS sequence"/>
</dbReference>
<comment type="caution">
    <text evidence="1">The sequence shown here is derived from an EMBL/GenBank/DDBJ whole genome shotgun (WGS) entry which is preliminary data.</text>
</comment>
<protein>
    <submittedName>
        <fullName evidence="1">Serine/threonine-protein kinase</fullName>
        <ecNumber evidence="1">2.7.11.1</ecNumber>
    </submittedName>
</protein>
<gene>
    <name evidence="1" type="primary">KIN2_1</name>
    <name evidence="1" type="ORF">DSO57_1003165</name>
</gene>
<keyword evidence="2" id="KW-1185">Reference proteome</keyword>